<keyword evidence="1" id="KW-0472">Membrane</keyword>
<dbReference type="Proteomes" id="UP000198287">
    <property type="component" value="Unassembled WGS sequence"/>
</dbReference>
<dbReference type="OrthoDB" id="64893at2759"/>
<dbReference type="Pfam" id="PF03067">
    <property type="entry name" value="LPMO_10"/>
    <property type="match status" value="1"/>
</dbReference>
<reference evidence="3 4" key="1">
    <citation type="submission" date="2015-12" db="EMBL/GenBank/DDBJ databases">
        <title>The genome of Folsomia candida.</title>
        <authorList>
            <person name="Faddeeva A."/>
            <person name="Derks M.F."/>
            <person name="Anvar Y."/>
            <person name="Smit S."/>
            <person name="Van Straalen N."/>
            <person name="Roelofs D."/>
        </authorList>
    </citation>
    <scope>NUCLEOTIDE SEQUENCE [LARGE SCALE GENOMIC DNA]</scope>
    <source>
        <strain evidence="3 4">VU population</strain>
        <tissue evidence="3">Whole body</tissue>
    </source>
</reference>
<feature type="transmembrane region" description="Helical" evidence="1">
    <location>
        <begin position="26"/>
        <end position="48"/>
    </location>
</feature>
<evidence type="ECO:0000259" key="2">
    <source>
        <dbReference type="Pfam" id="PF03067"/>
    </source>
</evidence>
<comment type="caution">
    <text evidence="3">The sequence shown here is derived from an EMBL/GenBank/DDBJ whole genome shotgun (WGS) entry which is preliminary data.</text>
</comment>
<organism evidence="3 4">
    <name type="scientific">Folsomia candida</name>
    <name type="common">Springtail</name>
    <dbReference type="NCBI Taxonomy" id="158441"/>
    <lineage>
        <taxon>Eukaryota</taxon>
        <taxon>Metazoa</taxon>
        <taxon>Ecdysozoa</taxon>
        <taxon>Arthropoda</taxon>
        <taxon>Hexapoda</taxon>
        <taxon>Collembola</taxon>
        <taxon>Entomobryomorpha</taxon>
        <taxon>Isotomoidea</taxon>
        <taxon>Isotomidae</taxon>
        <taxon>Proisotominae</taxon>
        <taxon>Folsomia</taxon>
    </lineage>
</organism>
<evidence type="ECO:0000313" key="4">
    <source>
        <dbReference type="Proteomes" id="UP000198287"/>
    </source>
</evidence>
<evidence type="ECO:0000313" key="3">
    <source>
        <dbReference type="EMBL" id="OXA53716.1"/>
    </source>
</evidence>
<keyword evidence="1" id="KW-1133">Transmembrane helix</keyword>
<keyword evidence="1" id="KW-0812">Transmembrane</keyword>
<feature type="domain" description="Chitin-binding type-4" evidence="2">
    <location>
        <begin position="44"/>
        <end position="188"/>
    </location>
</feature>
<gene>
    <name evidence="3" type="ORF">Fcan01_11548</name>
</gene>
<dbReference type="AlphaFoldDB" id="A0A226EAP3"/>
<dbReference type="EMBL" id="LNIX01000005">
    <property type="protein sequence ID" value="OXA53716.1"/>
    <property type="molecule type" value="Genomic_DNA"/>
</dbReference>
<sequence length="255" mass="28182">MNKELGIKVTTQTVQKLLGFCDLNTMYQILSFILAFAVGVVVPHGGMIDPPGRNYMYHAGFEGTPPNWNWQAVWCNDVPQAIDVPESTCGYYGKATVGKNYTAGSIIDVRTEFGAAHYGYMEFHLCQTSIESPGCFQKLAIVGGSEDIIPEERMCVPYPNSETRILTARLQLPAGVRCNRCTLRWTYRTAYPGWGCMVNQGQNHPGQDTVQKWFWTPILKCPKVKSGVGMSVPLIPTQRKCSGIVLTLACSENSG</sequence>
<proteinExistence type="predicted"/>
<name>A0A226EAP3_FOLCA</name>
<protein>
    <recommendedName>
        <fullName evidence="2">Chitin-binding type-4 domain-containing protein</fullName>
    </recommendedName>
</protein>
<evidence type="ECO:0000256" key="1">
    <source>
        <dbReference type="SAM" id="Phobius"/>
    </source>
</evidence>
<accession>A0A226EAP3</accession>
<dbReference type="STRING" id="158441.A0A226EAP3"/>
<dbReference type="InterPro" id="IPR004302">
    <property type="entry name" value="Cellulose/chitin-bd_N"/>
</dbReference>
<keyword evidence="4" id="KW-1185">Reference proteome</keyword>